<dbReference type="Proteomes" id="UP000001611">
    <property type="component" value="Chromosome 3"/>
</dbReference>
<dbReference type="EMBL" id="DS572698">
    <property type="protein sequence ID" value="EGY20838.1"/>
    <property type="molecule type" value="Genomic_DNA"/>
</dbReference>
<accession>G2WXN0</accession>
<dbReference type="HOGENOM" id="CLU_1220501_0_0_1"/>
<organism evidence="2 3">
    <name type="scientific">Verticillium dahliae (strain VdLs.17 / ATCC MYA-4575 / FGSC 10137)</name>
    <name type="common">Verticillium wilt</name>
    <dbReference type="NCBI Taxonomy" id="498257"/>
    <lineage>
        <taxon>Eukaryota</taxon>
        <taxon>Fungi</taxon>
        <taxon>Dikarya</taxon>
        <taxon>Ascomycota</taxon>
        <taxon>Pezizomycotina</taxon>
        <taxon>Sordariomycetes</taxon>
        <taxon>Hypocreomycetidae</taxon>
        <taxon>Glomerellales</taxon>
        <taxon>Plectosphaerellaceae</taxon>
        <taxon>Verticillium</taxon>
    </lineage>
</organism>
<dbReference type="GeneID" id="20703825"/>
<dbReference type="InParanoid" id="G2WXN0"/>
<name>G2WXN0_VERDV</name>
<evidence type="ECO:0000256" key="1">
    <source>
        <dbReference type="SAM" id="MobiDB-lite"/>
    </source>
</evidence>
<protein>
    <submittedName>
        <fullName evidence="2">Uncharacterized protein</fullName>
    </submittedName>
</protein>
<keyword evidence="3" id="KW-1185">Reference proteome</keyword>
<gene>
    <name evidence="2" type="ORF">VDAG_02362</name>
</gene>
<evidence type="ECO:0000313" key="3">
    <source>
        <dbReference type="Proteomes" id="UP000001611"/>
    </source>
</evidence>
<dbReference type="RefSeq" id="XP_009651310.1">
    <property type="nucleotide sequence ID" value="XM_009653015.1"/>
</dbReference>
<feature type="compositionally biased region" description="Polar residues" evidence="1">
    <location>
        <begin position="126"/>
        <end position="140"/>
    </location>
</feature>
<proteinExistence type="predicted"/>
<reference evidence="2 3" key="1">
    <citation type="submission" date="2008-03" db="EMBL/GenBank/DDBJ databases">
        <title>The Genome Sequence of Verticillium dahliae VdLs.17.</title>
        <authorList>
            <consortium name="The Broad Institute Genome Sequencing Platform"/>
            <person name="Ma L.-J.J."/>
            <person name="Klosterman S.J."/>
            <person name="Subbarao K."/>
            <person name="Dobinson K."/>
            <person name="Veronese P."/>
            <person name="Kang S."/>
            <person name="Gold S.E."/>
            <person name="Young S."/>
            <person name="Jaffe D."/>
            <person name="Gnerre S."/>
            <person name="Berlin A."/>
            <person name="Heiman D."/>
            <person name="Hepburn T."/>
            <person name="Sykes S."/>
            <person name="Alvarado L."/>
            <person name="Kodira C.D."/>
            <person name="Lander E."/>
            <person name="Galagan J."/>
            <person name="Nusbaum C."/>
            <person name="Birren B."/>
        </authorList>
    </citation>
    <scope>NUCLEOTIDE SEQUENCE [LARGE SCALE GENOMIC DNA]</scope>
    <source>
        <strain evidence="3">VdLs.17 / ATCC MYA-4575 / FGSC 10137</strain>
    </source>
</reference>
<feature type="region of interest" description="Disordered" evidence="1">
    <location>
        <begin position="126"/>
        <end position="147"/>
    </location>
</feature>
<dbReference type="KEGG" id="vda:VDAG_02362"/>
<dbReference type="AlphaFoldDB" id="G2WXN0"/>
<sequence>MPAGSRKDNVLTVTKPFECETALGAFQPGALGGSTRLLEASEKLYRLCHATGKNPVEVAKSDCPGSKYDIAFQQEHRRLEDVLKANSALTDQLVQARANEAYYKQLWTMTARQTHMLEEKDETLPASATNGPMVRNSGTSAHRARSKHLEKTTGWSSLVKLRVLAEFNATDRIRQEVIPGVNTDQCLGSPDVCVMEVSFSPSCVSGRTINSTATTYPLAPKIPTLVF</sequence>
<evidence type="ECO:0000313" key="2">
    <source>
        <dbReference type="EMBL" id="EGY20838.1"/>
    </source>
</evidence>